<dbReference type="InterPro" id="IPR013762">
    <property type="entry name" value="Integrase-like_cat_sf"/>
</dbReference>
<dbReference type="RefSeq" id="XP_011304314.1">
    <property type="nucleotide sequence ID" value="XM_011306012.1"/>
</dbReference>
<dbReference type="GO" id="GO:0003677">
    <property type="term" value="F:DNA binding"/>
    <property type="evidence" value="ECO:0007669"/>
    <property type="project" value="UniProtKB-KW"/>
</dbReference>
<dbReference type="Gene3D" id="1.10.443.10">
    <property type="entry name" value="Intergrase catalytic core"/>
    <property type="match status" value="1"/>
</dbReference>
<keyword evidence="4" id="KW-1185">Reference proteome</keyword>
<dbReference type="GO" id="GO:0015074">
    <property type="term" value="P:DNA integration"/>
    <property type="evidence" value="ECO:0007669"/>
    <property type="project" value="InterPro"/>
</dbReference>
<dbReference type="InterPro" id="IPR002104">
    <property type="entry name" value="Integrase_catalytic"/>
</dbReference>
<feature type="domain" description="Tyr recombinase" evidence="3">
    <location>
        <begin position="130"/>
        <end position="299"/>
    </location>
</feature>
<evidence type="ECO:0000313" key="5">
    <source>
        <dbReference type="RefSeq" id="XP_011304314.1"/>
    </source>
</evidence>
<dbReference type="OrthoDB" id="7697116at2759"/>
<dbReference type="GO" id="GO:0006310">
    <property type="term" value="P:DNA recombination"/>
    <property type="evidence" value="ECO:0007669"/>
    <property type="project" value="UniProtKB-KW"/>
</dbReference>
<evidence type="ECO:0000313" key="4">
    <source>
        <dbReference type="Proteomes" id="UP000694866"/>
    </source>
</evidence>
<dbReference type="GeneID" id="105267279"/>
<gene>
    <name evidence="5" type="primary">LOC105267279</name>
</gene>
<dbReference type="AlphaFoldDB" id="A0A9R1T7T8"/>
<sequence>MSEISSSNESTDEEEVDRNFEAEARLIVETDTLPKKSAERYMLVYEAYNKWKVENKSALSQSEESNLIVYFKGLSQRLSPNTLWSIHSMLKTTLNTKNNIDINKFYKLKSLIKTNSKGHKPKKSLVLTWNEVIEFLTNAPDHVYLASKVILIFGICGATRCEELKELKVDDVQDLGGKYLVSINDTKNDLPRKFLIGDLFYERVRKYILLKPADFDTTRFFIQYHNGKCERQVIGRNKIGLIPRSIASYLKLNNPSRYTGHCFRRTAATLLSNSGANSTMLKQLGGWKSTGIAEGYVENSLRNRQKIFDNITHAGICNTPSSPQPSTSRNSAANVMNITKNEESTEMKVDNDYFLEEFDIDNETLAEIERSALSEIPKSTMPSFTTGNHQRIILNSNRQSTKPTHFLKKPPISVFSHGIENEPPIKKNKVEKMTTHTNTHTSEFTNSFATKNPGVIYHNCVFNGNIINNFSSANSQDEHKGKNI</sequence>
<keyword evidence="2" id="KW-0233">DNA recombination</keyword>
<dbReference type="Proteomes" id="UP000694866">
    <property type="component" value="Unplaced"/>
</dbReference>
<dbReference type="InterPro" id="IPR050090">
    <property type="entry name" value="Tyrosine_recombinase_XerCD"/>
</dbReference>
<dbReference type="InterPro" id="IPR011010">
    <property type="entry name" value="DNA_brk_join_enz"/>
</dbReference>
<evidence type="ECO:0000256" key="1">
    <source>
        <dbReference type="ARBA" id="ARBA00023125"/>
    </source>
</evidence>
<dbReference type="PANTHER" id="PTHR30349:SF41">
    <property type="entry name" value="INTEGRASE_RECOMBINASE PROTEIN MJ0367-RELATED"/>
    <property type="match status" value="1"/>
</dbReference>
<dbReference type="PANTHER" id="PTHR30349">
    <property type="entry name" value="PHAGE INTEGRASE-RELATED"/>
    <property type="match status" value="1"/>
</dbReference>
<name>A0A9R1T7T8_9HYME</name>
<dbReference type="Pfam" id="PF00589">
    <property type="entry name" value="Phage_integrase"/>
    <property type="match status" value="1"/>
</dbReference>
<evidence type="ECO:0000256" key="2">
    <source>
        <dbReference type="ARBA" id="ARBA00023172"/>
    </source>
</evidence>
<keyword evidence="1" id="KW-0238">DNA-binding</keyword>
<dbReference type="SUPFAM" id="SSF56349">
    <property type="entry name" value="DNA breaking-rejoining enzymes"/>
    <property type="match status" value="1"/>
</dbReference>
<evidence type="ECO:0000259" key="3">
    <source>
        <dbReference type="Pfam" id="PF00589"/>
    </source>
</evidence>
<proteinExistence type="predicted"/>
<protein>
    <submittedName>
        <fullName evidence="5">Uncharacterized protein isoform X1</fullName>
    </submittedName>
</protein>
<organism evidence="4 5">
    <name type="scientific">Fopius arisanus</name>
    <dbReference type="NCBI Taxonomy" id="64838"/>
    <lineage>
        <taxon>Eukaryota</taxon>
        <taxon>Metazoa</taxon>
        <taxon>Ecdysozoa</taxon>
        <taxon>Arthropoda</taxon>
        <taxon>Hexapoda</taxon>
        <taxon>Insecta</taxon>
        <taxon>Pterygota</taxon>
        <taxon>Neoptera</taxon>
        <taxon>Endopterygota</taxon>
        <taxon>Hymenoptera</taxon>
        <taxon>Apocrita</taxon>
        <taxon>Ichneumonoidea</taxon>
        <taxon>Braconidae</taxon>
        <taxon>Opiinae</taxon>
        <taxon>Fopius</taxon>
    </lineage>
</organism>
<dbReference type="CDD" id="cd00397">
    <property type="entry name" value="DNA_BRE_C"/>
    <property type="match status" value="1"/>
</dbReference>
<dbReference type="KEGG" id="fas:105267279"/>
<reference evidence="5" key="1">
    <citation type="submission" date="2025-08" db="UniProtKB">
        <authorList>
            <consortium name="RefSeq"/>
        </authorList>
    </citation>
    <scope>IDENTIFICATION</scope>
    <source>
        <strain evidence="5">USDA-PBARC FA_bdor</strain>
        <tissue evidence="5">Whole organism</tissue>
    </source>
</reference>
<accession>A0A9R1T7T8</accession>